<accession>A0A177PFG2</accession>
<evidence type="ECO:0000259" key="1">
    <source>
        <dbReference type="Pfam" id="PF07993"/>
    </source>
</evidence>
<dbReference type="InterPro" id="IPR013120">
    <property type="entry name" value="FAR_NAD-bd"/>
</dbReference>
<feature type="domain" description="Thioester reductase (TE)" evidence="1">
    <location>
        <begin position="7"/>
        <end position="251"/>
    </location>
</feature>
<dbReference type="SUPFAM" id="SSF51735">
    <property type="entry name" value="NAD(P)-binding Rossmann-fold domains"/>
    <property type="match status" value="1"/>
</dbReference>
<dbReference type="InterPro" id="IPR026055">
    <property type="entry name" value="FAR"/>
</dbReference>
<dbReference type="InterPro" id="IPR036291">
    <property type="entry name" value="NAD(P)-bd_dom_sf"/>
</dbReference>
<dbReference type="GO" id="GO:0080019">
    <property type="term" value="F:alcohol-forming very long-chain fatty acyl-CoA reductase activity"/>
    <property type="evidence" value="ECO:0007669"/>
    <property type="project" value="InterPro"/>
</dbReference>
<protein>
    <recommendedName>
        <fullName evidence="1">Thioester reductase (TE) domain-containing protein</fullName>
    </recommendedName>
</protein>
<dbReference type="OrthoDB" id="9810734at2"/>
<keyword evidence="3" id="KW-1185">Reference proteome</keyword>
<gene>
    <name evidence="2" type="ORF">A1355_17655</name>
</gene>
<dbReference type="Pfam" id="PF07993">
    <property type="entry name" value="NAD_binding_4"/>
    <property type="match status" value="1"/>
</dbReference>
<comment type="caution">
    <text evidence="2">The sequence shown here is derived from an EMBL/GenBank/DDBJ whole genome shotgun (WGS) entry which is preliminary data.</text>
</comment>
<dbReference type="PANTHER" id="PTHR11011:SF45">
    <property type="entry name" value="FATTY ACYL-COA REDUCTASE CG8306-RELATED"/>
    <property type="match status" value="1"/>
</dbReference>
<dbReference type="CDD" id="cd05263">
    <property type="entry name" value="MupV_like_SDR_e"/>
    <property type="match status" value="1"/>
</dbReference>
<proteinExistence type="predicted"/>
<dbReference type="GO" id="GO:0035336">
    <property type="term" value="P:long-chain fatty-acyl-CoA metabolic process"/>
    <property type="evidence" value="ECO:0007669"/>
    <property type="project" value="TreeGrafter"/>
</dbReference>
<name>A0A177PFG2_9GAMM</name>
<reference evidence="3" key="1">
    <citation type="submission" date="2016-03" db="EMBL/GenBank/DDBJ databases">
        <authorList>
            <person name="Heylen K."/>
            <person name="De Vos P."/>
            <person name="Vekeman B."/>
        </authorList>
    </citation>
    <scope>NUCLEOTIDE SEQUENCE [LARGE SCALE GENOMIC DNA]</scope>
    <source>
        <strain evidence="3">R-45383</strain>
    </source>
</reference>
<dbReference type="PANTHER" id="PTHR11011">
    <property type="entry name" value="MALE STERILITY PROTEIN 2-RELATED"/>
    <property type="match status" value="1"/>
</dbReference>
<dbReference type="Proteomes" id="UP000077628">
    <property type="component" value="Unassembled WGS sequence"/>
</dbReference>
<organism evidence="2 3">
    <name type="scientific">Methylomonas koyamae</name>
    <dbReference type="NCBI Taxonomy" id="702114"/>
    <lineage>
        <taxon>Bacteria</taxon>
        <taxon>Pseudomonadati</taxon>
        <taxon>Pseudomonadota</taxon>
        <taxon>Gammaproteobacteria</taxon>
        <taxon>Methylococcales</taxon>
        <taxon>Methylococcaceae</taxon>
        <taxon>Methylomonas</taxon>
    </lineage>
</organism>
<dbReference type="STRING" id="702114.A1355_17655"/>
<dbReference type="AlphaFoldDB" id="A0A177PFG2"/>
<evidence type="ECO:0000313" key="2">
    <source>
        <dbReference type="EMBL" id="OAI28213.1"/>
    </source>
</evidence>
<sequence>MKSNYFVTGATGAIGSMLVPLLLEEPQNRIWLLIRAKSPEHLRQRLEELIEFWELDTTQADDARQRITLLQGDTDEPRFALSEQAYGEVAESCTHIIHSAGVVRMNLPLDTARKHALSAVKNIVELAHACQVAGVLQKVEYVSTIGVAGKMSGLIPETWITETRAFHNTYEQSKAEAEDYLREKMLELSLPVTVHRPSMVVGHSETGKIIHFQIFYYICDFLSGRLTFGLLPHLGNAKLDIIPVDYVAKCIKTSSQRLDFVGKIFHLCSGPDQALKLVDIIKILQCISKEHVLDIPKVISIPLWAFNILTKATKHFIPKSTRRKTKSFPFFLAYLEARTSFDNQLSVQTLPIQPPLTHTYFQTVITRYWTRQRFK</sequence>
<dbReference type="RefSeq" id="WP_064024217.1">
    <property type="nucleotide sequence ID" value="NZ_LUUK01000013.1"/>
</dbReference>
<evidence type="ECO:0000313" key="3">
    <source>
        <dbReference type="Proteomes" id="UP000077628"/>
    </source>
</evidence>
<dbReference type="Gene3D" id="3.40.50.720">
    <property type="entry name" value="NAD(P)-binding Rossmann-like Domain"/>
    <property type="match status" value="1"/>
</dbReference>
<dbReference type="EMBL" id="LUUK01000013">
    <property type="protein sequence ID" value="OAI28213.1"/>
    <property type="molecule type" value="Genomic_DNA"/>
</dbReference>